<dbReference type="Gene3D" id="3.40.1620.10">
    <property type="entry name" value="YefM-like domain"/>
    <property type="match status" value="1"/>
</dbReference>
<dbReference type="Pfam" id="PF02604">
    <property type="entry name" value="PhdYeFM_antitox"/>
    <property type="match status" value="1"/>
</dbReference>
<feature type="region of interest" description="Disordered" evidence="3">
    <location>
        <begin position="23"/>
        <end position="50"/>
    </location>
</feature>
<dbReference type="SUPFAM" id="SSF143120">
    <property type="entry name" value="YefM-like"/>
    <property type="match status" value="1"/>
</dbReference>
<evidence type="ECO:0000256" key="3">
    <source>
        <dbReference type="SAM" id="MobiDB-lite"/>
    </source>
</evidence>
<dbReference type="InterPro" id="IPR006442">
    <property type="entry name" value="Antitoxin_Phd/YefM"/>
</dbReference>
<dbReference type="AlphaFoldDB" id="A0A974S3P5"/>
<dbReference type="EMBL" id="CP061035">
    <property type="protein sequence ID" value="QQV76614.1"/>
    <property type="molecule type" value="Genomic_DNA"/>
</dbReference>
<organism evidence="4 5">
    <name type="scientific">Sphingomonas aliaeris</name>
    <dbReference type="NCBI Taxonomy" id="2759526"/>
    <lineage>
        <taxon>Bacteria</taxon>
        <taxon>Pseudomonadati</taxon>
        <taxon>Pseudomonadota</taxon>
        <taxon>Alphaproteobacteria</taxon>
        <taxon>Sphingomonadales</taxon>
        <taxon>Sphingomonadaceae</taxon>
        <taxon>Sphingomonas</taxon>
    </lineage>
</organism>
<name>A0A974S3P5_9SPHN</name>
<dbReference type="InterPro" id="IPR036165">
    <property type="entry name" value="YefM-like_sf"/>
</dbReference>
<dbReference type="RefSeq" id="WP_202092123.1">
    <property type="nucleotide sequence ID" value="NZ_CP061035.1"/>
</dbReference>
<evidence type="ECO:0000313" key="4">
    <source>
        <dbReference type="EMBL" id="QQV76614.1"/>
    </source>
</evidence>
<dbReference type="KEGG" id="sari:H5J25_14370"/>
<dbReference type="NCBIfam" id="TIGR01552">
    <property type="entry name" value="phd_fam"/>
    <property type="match status" value="1"/>
</dbReference>
<dbReference type="Proteomes" id="UP000595894">
    <property type="component" value="Chromosome"/>
</dbReference>
<proteinExistence type="inferred from homology"/>
<evidence type="ECO:0000313" key="5">
    <source>
        <dbReference type="Proteomes" id="UP000595894"/>
    </source>
</evidence>
<evidence type="ECO:0000256" key="2">
    <source>
        <dbReference type="RuleBase" id="RU362080"/>
    </source>
</evidence>
<gene>
    <name evidence="4" type="ORF">H5J25_14370</name>
</gene>
<reference evidence="5" key="1">
    <citation type="submission" date="2020-09" db="EMBL/GenBank/DDBJ databases">
        <title>Sphingomonas sp., a new species isolated from pork steak.</title>
        <authorList>
            <person name="Heidler von Heilborn D."/>
        </authorList>
    </citation>
    <scope>NUCLEOTIDE SEQUENCE [LARGE SCALE GENOMIC DNA]</scope>
</reference>
<accession>A0A974S3P5</accession>
<evidence type="ECO:0000256" key="1">
    <source>
        <dbReference type="ARBA" id="ARBA00009981"/>
    </source>
</evidence>
<sequence length="100" mass="11237">MEMSVREARANFAHALEAAERGERVTITKNGKPVAELGPPKVSTLPDTPGGLDWERMARVRKELGLDKVELEDGWQERFDDPAFSRAVMGLDDDWDPNRS</sequence>
<comment type="function">
    <text evidence="2">Antitoxin component of a type II toxin-antitoxin (TA) system.</text>
</comment>
<comment type="similarity">
    <text evidence="1 2">Belongs to the phD/YefM antitoxin family.</text>
</comment>
<keyword evidence="5" id="KW-1185">Reference proteome</keyword>
<protein>
    <recommendedName>
        <fullName evidence="2">Antitoxin</fullName>
    </recommendedName>
</protein>